<comment type="caution">
    <text evidence="4">The sequence shown here is derived from an EMBL/GenBank/DDBJ whole genome shotgun (WGS) entry which is preliminary data.</text>
</comment>
<dbReference type="Proteomes" id="UP000216021">
    <property type="component" value="Unassembled WGS sequence"/>
</dbReference>
<keyword evidence="5" id="KW-1185">Reference proteome</keyword>
<feature type="signal peptide" evidence="1">
    <location>
        <begin position="1"/>
        <end position="21"/>
    </location>
</feature>
<dbReference type="GO" id="GO:0009289">
    <property type="term" value="C:pilus"/>
    <property type="evidence" value="ECO:0007669"/>
    <property type="project" value="InterPro"/>
</dbReference>
<dbReference type="Pfam" id="PF24222">
    <property type="entry name" value="MrpH_N"/>
    <property type="match status" value="1"/>
</dbReference>
<evidence type="ECO:0000259" key="3">
    <source>
        <dbReference type="Pfam" id="PF24223"/>
    </source>
</evidence>
<proteinExistence type="predicted"/>
<dbReference type="InterPro" id="IPR057010">
    <property type="entry name" value="MrpH_C"/>
</dbReference>
<protein>
    <recommendedName>
        <fullName evidence="6">Adhesin</fullName>
    </recommendedName>
</protein>
<feature type="domain" description="Fimbrial adhesin MrpH C-terminal" evidence="3">
    <location>
        <begin position="161"/>
        <end position="275"/>
    </location>
</feature>
<dbReference type="CDD" id="cd22566">
    <property type="entry name" value="MrpH-like"/>
    <property type="match status" value="1"/>
</dbReference>
<evidence type="ECO:0000313" key="5">
    <source>
        <dbReference type="Proteomes" id="UP000216021"/>
    </source>
</evidence>
<keyword evidence="1" id="KW-0732">Signal</keyword>
<dbReference type="AlphaFoldDB" id="A0A1S8CDL9"/>
<reference evidence="4 5" key="1">
    <citation type="submission" date="2016-11" db="EMBL/GenBank/DDBJ databases">
        <title>Rahnella oryzae sp. nov., isolated from rice root.</title>
        <authorList>
            <person name="Zhang X.-X."/>
            <person name="Zhang J."/>
        </authorList>
    </citation>
    <scope>NUCLEOTIDE SEQUENCE [LARGE SCALE GENOMIC DNA]</scope>
    <source>
        <strain evidence="4 5">J11-6</strain>
    </source>
</reference>
<evidence type="ECO:0000313" key="4">
    <source>
        <dbReference type="EMBL" id="OMQ19622.1"/>
    </source>
</evidence>
<dbReference type="EMBL" id="MOXD01000018">
    <property type="protein sequence ID" value="OMQ19622.1"/>
    <property type="molecule type" value="Genomic_DNA"/>
</dbReference>
<accession>A0A1S8CDL9</accession>
<evidence type="ECO:0008006" key="6">
    <source>
        <dbReference type="Google" id="ProtNLM"/>
    </source>
</evidence>
<gene>
    <name evidence="4" type="ORF">BMI79_20945</name>
</gene>
<dbReference type="InterPro" id="IPR036937">
    <property type="entry name" value="Adhesion_dom_fimbrial_sf"/>
</dbReference>
<dbReference type="InterPro" id="IPR057009">
    <property type="entry name" value="MrpH_N"/>
</dbReference>
<dbReference type="GO" id="GO:0007155">
    <property type="term" value="P:cell adhesion"/>
    <property type="evidence" value="ECO:0007669"/>
    <property type="project" value="InterPro"/>
</dbReference>
<dbReference type="Gene3D" id="2.60.40.1090">
    <property type="entry name" value="Fimbrial-type adhesion domain"/>
    <property type="match status" value="1"/>
</dbReference>
<organism evidence="4 5">
    <name type="scientific">Serratia oryzae</name>
    <dbReference type="NCBI Taxonomy" id="2034155"/>
    <lineage>
        <taxon>Bacteria</taxon>
        <taxon>Pseudomonadati</taxon>
        <taxon>Pseudomonadota</taxon>
        <taxon>Gammaproteobacteria</taxon>
        <taxon>Enterobacterales</taxon>
        <taxon>Yersiniaceae</taxon>
        <taxon>Serratia</taxon>
    </lineage>
</organism>
<evidence type="ECO:0000259" key="2">
    <source>
        <dbReference type="Pfam" id="PF24222"/>
    </source>
</evidence>
<feature type="domain" description="Fimbrial adhesin MrpH N-terminal" evidence="2">
    <location>
        <begin position="21"/>
        <end position="159"/>
    </location>
</feature>
<feature type="chain" id="PRO_5010529772" description="Adhesin" evidence="1">
    <location>
        <begin position="22"/>
        <end position="275"/>
    </location>
</feature>
<name>A0A1S8CDL9_9GAMM</name>
<sequence>MKAMRKILLAVTMLTAFGAQSAIYSYITRSDGTPSNAKYWWTIEYWDTADATPNPCYRWAQCTVFIGHRHSDAGEAGPAVSDSREFLDGIQNYSTVGEVGAAFQRKYALPRSGTQSHSGPAVTQECVGIYYKSTTGTASAGGSAMMSSSLCGIVPPPVGKCAFTETSIELTHGQVELKNIEGNQARQTGYIRCTQDMNVVVYAAGAGGNGMVNLRNDGSLQSRLTIGGKSGSAGAQIHALADTKMPLEFVSTLTKVGNVEAGNFFGSATAILTMP</sequence>
<dbReference type="Pfam" id="PF24223">
    <property type="entry name" value="MrpH_C"/>
    <property type="match status" value="1"/>
</dbReference>
<evidence type="ECO:0000256" key="1">
    <source>
        <dbReference type="SAM" id="SignalP"/>
    </source>
</evidence>